<dbReference type="PANTHER" id="PTHR43373:SF1">
    <property type="entry name" value="NA(+)_H(+) ANTIPORTER SUBUNIT A"/>
    <property type="match status" value="1"/>
</dbReference>
<feature type="domain" description="NADH-Ubiquinone oxidoreductase (complex I) chain 5 N-terminal" evidence="13">
    <location>
        <begin position="72"/>
        <end position="114"/>
    </location>
</feature>
<feature type="transmembrane region" description="Helical" evidence="11">
    <location>
        <begin position="650"/>
        <end position="668"/>
    </location>
</feature>
<feature type="transmembrane region" description="Helical" evidence="11">
    <location>
        <begin position="112"/>
        <end position="129"/>
    </location>
</feature>
<dbReference type="PANTHER" id="PTHR43373">
    <property type="entry name" value="NA(+)/H(+) ANTIPORTER SUBUNIT"/>
    <property type="match status" value="1"/>
</dbReference>
<feature type="transmembrane region" description="Helical" evidence="11">
    <location>
        <begin position="166"/>
        <end position="189"/>
    </location>
</feature>
<dbReference type="EMBL" id="LAJE02000177">
    <property type="protein sequence ID" value="OEO30920.1"/>
    <property type="molecule type" value="Genomic_DNA"/>
</dbReference>
<reference evidence="16 17" key="1">
    <citation type="journal article" date="2015" name="Genome Announc.">
        <title>Genome Assemblies of Three Soil-Associated Devosia species: D. insulae, D. limi, and D. soli.</title>
        <authorList>
            <person name="Hassan Y.I."/>
            <person name="Lepp D."/>
            <person name="Zhou T."/>
        </authorList>
    </citation>
    <scope>NUCLEOTIDE SEQUENCE [LARGE SCALE GENOMIC DNA]</scope>
    <source>
        <strain evidence="16 17">DS-56</strain>
    </source>
</reference>
<feature type="transmembrane region" description="Helical" evidence="11">
    <location>
        <begin position="407"/>
        <end position="428"/>
    </location>
</feature>
<feature type="domain" description="NADH:quinone oxidoreductase/Mrp antiporter transmembrane" evidence="12">
    <location>
        <begin position="131"/>
        <end position="409"/>
    </location>
</feature>
<dbReference type="InterPro" id="IPR025383">
    <property type="entry name" value="MrpA_C/MbhD"/>
</dbReference>
<dbReference type="Pfam" id="PF20501">
    <property type="entry name" value="MbhE"/>
    <property type="match status" value="1"/>
</dbReference>
<feature type="transmembrane region" description="Helical" evidence="11">
    <location>
        <begin position="744"/>
        <end position="762"/>
    </location>
</feature>
<feature type="transmembrane region" description="Helical" evidence="11">
    <location>
        <begin position="599"/>
        <end position="618"/>
    </location>
</feature>
<dbReference type="Gene3D" id="1.20.120.1200">
    <property type="entry name" value="NADH-ubiquinone/plastoquinone oxidoreductase chain 6, subunit NuoJ"/>
    <property type="match status" value="1"/>
</dbReference>
<feature type="compositionally biased region" description="Basic residues" evidence="10">
    <location>
        <begin position="781"/>
        <end position="792"/>
    </location>
</feature>
<dbReference type="InterPro" id="IPR042106">
    <property type="entry name" value="Nuo/plastoQ_OxRdtase_6_NuoJ"/>
</dbReference>
<evidence type="ECO:0000256" key="7">
    <source>
        <dbReference type="ARBA" id="ARBA00023065"/>
    </source>
</evidence>
<gene>
    <name evidence="16" type="ORF">VW23_018760</name>
</gene>
<dbReference type="Proteomes" id="UP000095463">
    <property type="component" value="Unassembled WGS sequence"/>
</dbReference>
<keyword evidence="8 11" id="KW-0472">Membrane</keyword>
<feature type="domain" description="MrpA C-terminal/MbhE" evidence="15">
    <location>
        <begin position="685"/>
        <end position="770"/>
    </location>
</feature>
<dbReference type="InterPro" id="IPR050616">
    <property type="entry name" value="CPA3_Na-H_Antiporter_A"/>
</dbReference>
<comment type="caution">
    <text evidence="16">The sequence shown here is derived from an EMBL/GenBank/DDBJ whole genome shotgun (WGS) entry which is preliminary data.</text>
</comment>
<keyword evidence="4" id="KW-1003">Cell membrane</keyword>
<feature type="transmembrane region" description="Helical" evidence="11">
    <location>
        <begin position="76"/>
        <end position="100"/>
    </location>
</feature>
<evidence type="ECO:0000313" key="16">
    <source>
        <dbReference type="EMBL" id="OEO30920.1"/>
    </source>
</evidence>
<feature type="transmembrane region" description="Helical" evidence="11">
    <location>
        <begin position="448"/>
        <end position="471"/>
    </location>
</feature>
<feature type="region of interest" description="Disordered" evidence="10">
    <location>
        <begin position="773"/>
        <end position="792"/>
    </location>
</feature>
<sequence length="792" mass="83899">MEATPAIAIALVVLLPFVAAALAPLVYRLVGDFTGWVVALVPVAGFVALWGLLGRISGGEIITVAWPWAPSWGLELSFLIDGLSLTFALTIAGIGAFILLYSGAYLKGHKQGRFLGFLLAFMGAMQGLVLADNLVALYLFWELTSVASFLLIGFDHTRQAARRAAIQALLVTGFGGLALLAAGVTIYAISGGWELSAAGDLTSHLAYPLLVGLVLLAAFTKSAQLPFHFWLPNAMEAPTPVSAYLHSATMVQGGVYLVARMTPHLGGEAIWNLTLMAFGGATLLWGAIAALRQTDLKQMLAQTTLASLGLLILLLGAGTELAVTAAVLYFIAHALYKAGLFLVVGALDHGTGTRDITMLGGLRDPMTLSFIGTIMASAAMFGLPPLLGFFAKEEMYAALAIGQFESLLALVALVLGNALLGAVGLALLIKPFMGQLLPTPIEPHEAPVAMLAGPIAMGVLGIFLGFVPTLAGQLAVAPATSAILGVPVETHLKFSVDLLGPAFWLSLATWVLAIGLFLRLDLGRSLLRRAATTIGWSFDIGFDWLYFGIVRLAGAVTRLLHHGRLELYLFVVFALLVVAAIGPLWLLDGLPRGPQTLDLRFYEWGLVGLAVLGVVTVVCARSRLFAILALGVQGLAVALLYLVFGAPDLSFTQFMVEILSVVILALVMTRLDLDTADRRPLEDWARDGGVALLGGLAVTILLWAVIEGPFDVRLSTFFNAHSVPIAHGHNVVNVILVDFRGLDTLGEISVVMTAGIAMLALIRGARRSKRAEIAPVEPAPQRKRRAARKAAA</sequence>
<dbReference type="PRINTS" id="PR01434">
    <property type="entry name" value="NADHDHGNASE5"/>
</dbReference>
<feature type="transmembrane region" description="Helical" evidence="11">
    <location>
        <begin position="689"/>
        <end position="706"/>
    </location>
</feature>
<dbReference type="Pfam" id="PF00662">
    <property type="entry name" value="Proton_antipo_N"/>
    <property type="match status" value="1"/>
</dbReference>
<dbReference type="InterPro" id="IPR001516">
    <property type="entry name" value="Proton_antipo_N"/>
</dbReference>
<dbReference type="AlphaFoldDB" id="A0A1E5XQQ1"/>
<keyword evidence="7" id="KW-0406">Ion transport</keyword>
<feature type="transmembrane region" description="Helical" evidence="11">
    <location>
        <begin position="270"/>
        <end position="291"/>
    </location>
</feature>
<evidence type="ECO:0000256" key="11">
    <source>
        <dbReference type="SAM" id="Phobius"/>
    </source>
</evidence>
<feature type="transmembrane region" description="Helical" evidence="11">
    <location>
        <begin position="303"/>
        <end position="321"/>
    </location>
</feature>
<protein>
    <submittedName>
        <fullName evidence="16">Na(+)/H(+) antiporter subunit A</fullName>
    </submittedName>
</protein>
<keyword evidence="5 9" id="KW-0812">Transmembrane</keyword>
<evidence type="ECO:0000259" key="15">
    <source>
        <dbReference type="Pfam" id="PF20501"/>
    </source>
</evidence>
<evidence type="ECO:0000259" key="12">
    <source>
        <dbReference type="Pfam" id="PF00361"/>
    </source>
</evidence>
<evidence type="ECO:0000256" key="4">
    <source>
        <dbReference type="ARBA" id="ARBA00022475"/>
    </source>
</evidence>
<feature type="transmembrane region" description="Helical" evidence="11">
    <location>
        <begin position="201"/>
        <end position="220"/>
    </location>
</feature>
<dbReference type="InterPro" id="IPR001750">
    <property type="entry name" value="ND/Mrp_TM"/>
</dbReference>
<dbReference type="GO" id="GO:0005886">
    <property type="term" value="C:plasma membrane"/>
    <property type="evidence" value="ECO:0007669"/>
    <property type="project" value="UniProtKB-SubCell"/>
</dbReference>
<dbReference type="Pfam" id="PF13244">
    <property type="entry name" value="MbhD"/>
    <property type="match status" value="1"/>
</dbReference>
<evidence type="ECO:0000313" key="17">
    <source>
        <dbReference type="Proteomes" id="UP000095463"/>
    </source>
</evidence>
<dbReference type="GO" id="GO:0015297">
    <property type="term" value="F:antiporter activity"/>
    <property type="evidence" value="ECO:0007669"/>
    <property type="project" value="UniProtKB-KW"/>
</dbReference>
<feature type="transmembrane region" description="Helical" evidence="11">
    <location>
        <begin position="502"/>
        <end position="520"/>
    </location>
</feature>
<feature type="domain" description="MrpA C-terminal/MbhD" evidence="14">
    <location>
        <begin position="609"/>
        <end position="671"/>
    </location>
</feature>
<feature type="transmembrane region" description="Helical" evidence="11">
    <location>
        <begin position="567"/>
        <end position="587"/>
    </location>
</feature>
<dbReference type="GO" id="GO:0006811">
    <property type="term" value="P:monoatomic ion transport"/>
    <property type="evidence" value="ECO:0007669"/>
    <property type="project" value="UniProtKB-KW"/>
</dbReference>
<dbReference type="Pfam" id="PF00361">
    <property type="entry name" value="Proton_antipo_M"/>
    <property type="match status" value="1"/>
</dbReference>
<feature type="transmembrane region" description="Helical" evidence="11">
    <location>
        <begin position="368"/>
        <end position="387"/>
    </location>
</feature>
<feature type="transmembrane region" description="Helical" evidence="11">
    <location>
        <begin position="33"/>
        <end position="56"/>
    </location>
</feature>
<evidence type="ECO:0000259" key="14">
    <source>
        <dbReference type="Pfam" id="PF13244"/>
    </source>
</evidence>
<evidence type="ECO:0000256" key="3">
    <source>
        <dbReference type="ARBA" id="ARBA00022449"/>
    </source>
</evidence>
<evidence type="ECO:0000256" key="6">
    <source>
        <dbReference type="ARBA" id="ARBA00022989"/>
    </source>
</evidence>
<evidence type="ECO:0000256" key="2">
    <source>
        <dbReference type="ARBA" id="ARBA00022448"/>
    </source>
</evidence>
<comment type="subcellular location">
    <subcellularLocation>
        <location evidence="1">Cell membrane</location>
        <topology evidence="1">Multi-pass membrane protein</topology>
    </subcellularLocation>
    <subcellularLocation>
        <location evidence="9">Membrane</location>
        <topology evidence="9">Multi-pass membrane protein</topology>
    </subcellularLocation>
</comment>
<evidence type="ECO:0000256" key="8">
    <source>
        <dbReference type="ARBA" id="ARBA00023136"/>
    </source>
</evidence>
<evidence type="ECO:0000259" key="13">
    <source>
        <dbReference type="Pfam" id="PF00662"/>
    </source>
</evidence>
<feature type="transmembrane region" description="Helical" evidence="11">
    <location>
        <begin position="241"/>
        <end position="258"/>
    </location>
</feature>
<evidence type="ECO:0000256" key="9">
    <source>
        <dbReference type="RuleBase" id="RU000320"/>
    </source>
</evidence>
<feature type="transmembrane region" description="Helical" evidence="11">
    <location>
        <begin position="135"/>
        <end position="154"/>
    </location>
</feature>
<keyword evidence="2" id="KW-0813">Transport</keyword>
<keyword evidence="3" id="KW-0050">Antiport</keyword>
<proteinExistence type="predicted"/>
<feature type="transmembrane region" description="Helical" evidence="11">
    <location>
        <begin position="625"/>
        <end position="644"/>
    </location>
</feature>
<keyword evidence="6 11" id="KW-1133">Transmembrane helix</keyword>
<accession>A0A1E5XQQ1</accession>
<dbReference type="RefSeq" id="WP_069909869.1">
    <property type="nucleotide sequence ID" value="NZ_LAJE02000177.1"/>
</dbReference>
<organism evidence="16 17">
    <name type="scientific">Devosia insulae DS-56</name>
    <dbReference type="NCBI Taxonomy" id="1116389"/>
    <lineage>
        <taxon>Bacteria</taxon>
        <taxon>Pseudomonadati</taxon>
        <taxon>Pseudomonadota</taxon>
        <taxon>Alphaproteobacteria</taxon>
        <taxon>Hyphomicrobiales</taxon>
        <taxon>Devosiaceae</taxon>
        <taxon>Devosia</taxon>
    </lineage>
</organism>
<keyword evidence="17" id="KW-1185">Reference proteome</keyword>
<evidence type="ECO:0000256" key="5">
    <source>
        <dbReference type="ARBA" id="ARBA00022692"/>
    </source>
</evidence>
<name>A0A1E5XQQ1_9HYPH</name>
<evidence type="ECO:0000256" key="1">
    <source>
        <dbReference type="ARBA" id="ARBA00004651"/>
    </source>
</evidence>
<evidence type="ECO:0000256" key="10">
    <source>
        <dbReference type="SAM" id="MobiDB-lite"/>
    </source>
</evidence>
<feature type="transmembrane region" description="Helical" evidence="11">
    <location>
        <begin position="6"/>
        <end position="26"/>
    </location>
</feature>
<dbReference type="InterPro" id="IPR046806">
    <property type="entry name" value="MrpA_C/MbhE"/>
</dbReference>